<evidence type="ECO:0000313" key="2">
    <source>
        <dbReference type="Proteomes" id="UP001589867"/>
    </source>
</evidence>
<dbReference type="EMBL" id="JBHLUH010000009">
    <property type="protein sequence ID" value="MFC0527639.1"/>
    <property type="molecule type" value="Genomic_DNA"/>
</dbReference>
<protein>
    <submittedName>
        <fullName evidence="1">ABC transporter substrate-binding protein</fullName>
    </submittedName>
</protein>
<dbReference type="Proteomes" id="UP001589867">
    <property type="component" value="Unassembled WGS sequence"/>
</dbReference>
<dbReference type="SUPFAM" id="SSF53850">
    <property type="entry name" value="Periplasmic binding protein-like II"/>
    <property type="match status" value="1"/>
</dbReference>
<dbReference type="Gene3D" id="3.40.190.10">
    <property type="entry name" value="Periplasmic binding protein-like II"/>
    <property type="match status" value="2"/>
</dbReference>
<accession>A0ABV6LZF1</accession>
<reference evidence="1 2" key="1">
    <citation type="submission" date="2024-09" db="EMBL/GenBank/DDBJ databases">
        <authorList>
            <person name="Sun Q."/>
            <person name="Mori K."/>
        </authorList>
    </citation>
    <scope>NUCLEOTIDE SEQUENCE [LARGE SCALE GENOMIC DNA]</scope>
    <source>
        <strain evidence="1 2">TBRC 3947</strain>
    </source>
</reference>
<gene>
    <name evidence="1" type="ORF">ACFFIA_08205</name>
</gene>
<comment type="caution">
    <text evidence="1">The sequence shown here is derived from an EMBL/GenBank/DDBJ whole genome shotgun (WGS) entry which is preliminary data.</text>
</comment>
<dbReference type="RefSeq" id="WP_377247932.1">
    <property type="nucleotide sequence ID" value="NZ_JBHLUH010000009.1"/>
</dbReference>
<proteinExistence type="predicted"/>
<sequence length="323" mass="35691">MAELTVLYRDVDRAPYLYTLRHCARSYDLDVELRRVASAVPMTGAAGADWGRLLERGEVDVIAENYWGLMTYAARGVPFLTVASTAHRWRELLLVRPGVGRVEDLAGRRFAVRDTGPQALFPGLWLEDAGLAGEVEQVVVPQRETGRWGHWKRVAEGECDACFMSPLYAAPALAAGLTPIPHPGYDFEGGHVTLTTTERVVAERRPAVQALVDAAFDANELFRDERATALAIAERDCADLLGEHFDLSSSPVAELYDLLREEIAPDPVPTPAGIGTAHRLRSRTAPELAGYNPLLMWDLSFARAARRDRATRQAQFVAEEALW</sequence>
<organism evidence="1 2">
    <name type="scientific">Phytohabitans kaempferiae</name>
    <dbReference type="NCBI Taxonomy" id="1620943"/>
    <lineage>
        <taxon>Bacteria</taxon>
        <taxon>Bacillati</taxon>
        <taxon>Actinomycetota</taxon>
        <taxon>Actinomycetes</taxon>
        <taxon>Micromonosporales</taxon>
        <taxon>Micromonosporaceae</taxon>
    </lineage>
</organism>
<evidence type="ECO:0000313" key="1">
    <source>
        <dbReference type="EMBL" id="MFC0527639.1"/>
    </source>
</evidence>
<keyword evidence="2" id="KW-1185">Reference proteome</keyword>
<name>A0ABV6LZF1_9ACTN</name>